<comment type="caution">
    <text evidence="4">The sequence shown here is derived from an EMBL/GenBank/DDBJ whole genome shotgun (WGS) entry which is preliminary data.</text>
</comment>
<protein>
    <recommendedName>
        <fullName evidence="3">K-box domain-containing protein</fullName>
    </recommendedName>
</protein>
<dbReference type="PANTHER" id="PTHR48019">
    <property type="entry name" value="SERUM RESPONSE FACTOR HOMOLOG"/>
    <property type="match status" value="1"/>
</dbReference>
<dbReference type="GO" id="GO:0005634">
    <property type="term" value="C:nucleus"/>
    <property type="evidence" value="ECO:0007669"/>
    <property type="project" value="InterPro"/>
</dbReference>
<evidence type="ECO:0000313" key="4">
    <source>
        <dbReference type="EMBL" id="KAJ0974901.1"/>
    </source>
</evidence>
<dbReference type="EMBL" id="JAGGNH010000004">
    <property type="protein sequence ID" value="KAJ0974901.1"/>
    <property type="molecule type" value="Genomic_DNA"/>
</dbReference>
<dbReference type="AlphaFoldDB" id="A0A9D5CK43"/>
<dbReference type="Pfam" id="PF01486">
    <property type="entry name" value="K-box"/>
    <property type="match status" value="1"/>
</dbReference>
<dbReference type="PROSITE" id="PS51297">
    <property type="entry name" value="K_BOX"/>
    <property type="match status" value="1"/>
</dbReference>
<evidence type="ECO:0000313" key="5">
    <source>
        <dbReference type="Proteomes" id="UP001085076"/>
    </source>
</evidence>
<evidence type="ECO:0000259" key="3">
    <source>
        <dbReference type="PROSITE" id="PS51297"/>
    </source>
</evidence>
<sequence length="197" mass="23052">MKDDKNSSMKSIIDRYHKMKEEHNQELSMTSEIKFWQKEATSLRQQLHNLHESHRQLMGEELSRLSVKDLQNLENQLEMSLRNVREKKEKVLTDEIRELSQKGKLIHQENMELYKKVNIVCQENMELQNKVYSIWGSNGAVSRSSLIPYAFSITEDAPVPVHLELSQPQSQPKQQAEEEQTDALQATGPKLRRLQLQ</sequence>
<dbReference type="OrthoDB" id="1898716at2759"/>
<gene>
    <name evidence="4" type="ORF">J5N97_016866</name>
</gene>
<dbReference type="InterPro" id="IPR050142">
    <property type="entry name" value="MADS-box/MEF2_TF"/>
</dbReference>
<evidence type="ECO:0000256" key="2">
    <source>
        <dbReference type="SAM" id="MobiDB-lite"/>
    </source>
</evidence>
<reference evidence="4" key="1">
    <citation type="submission" date="2021-03" db="EMBL/GenBank/DDBJ databases">
        <authorList>
            <person name="Li Z."/>
            <person name="Yang C."/>
        </authorList>
    </citation>
    <scope>NUCLEOTIDE SEQUENCE</scope>
    <source>
        <strain evidence="4">Dzin_1.0</strain>
        <tissue evidence="4">Leaf</tissue>
    </source>
</reference>
<dbReference type="GO" id="GO:0003700">
    <property type="term" value="F:DNA-binding transcription factor activity"/>
    <property type="evidence" value="ECO:0007669"/>
    <property type="project" value="InterPro"/>
</dbReference>
<proteinExistence type="predicted"/>
<evidence type="ECO:0000256" key="1">
    <source>
        <dbReference type="SAM" id="Coils"/>
    </source>
</evidence>
<reference evidence="4" key="2">
    <citation type="journal article" date="2022" name="Hortic Res">
        <title>The genome of Dioscorea zingiberensis sheds light on the biosynthesis, origin and evolution of the medicinally important diosgenin saponins.</title>
        <authorList>
            <person name="Li Y."/>
            <person name="Tan C."/>
            <person name="Li Z."/>
            <person name="Guo J."/>
            <person name="Li S."/>
            <person name="Chen X."/>
            <person name="Wang C."/>
            <person name="Dai X."/>
            <person name="Yang H."/>
            <person name="Song W."/>
            <person name="Hou L."/>
            <person name="Xu J."/>
            <person name="Tong Z."/>
            <person name="Xu A."/>
            <person name="Yuan X."/>
            <person name="Wang W."/>
            <person name="Yang Q."/>
            <person name="Chen L."/>
            <person name="Sun Z."/>
            <person name="Wang K."/>
            <person name="Pan B."/>
            <person name="Chen J."/>
            <person name="Bao Y."/>
            <person name="Liu F."/>
            <person name="Qi X."/>
            <person name="Gang D.R."/>
            <person name="Wen J."/>
            <person name="Li J."/>
        </authorList>
    </citation>
    <scope>NUCLEOTIDE SEQUENCE</scope>
    <source>
        <strain evidence="4">Dzin_1.0</strain>
    </source>
</reference>
<feature type="region of interest" description="Disordered" evidence="2">
    <location>
        <begin position="165"/>
        <end position="197"/>
    </location>
</feature>
<dbReference type="InterPro" id="IPR002487">
    <property type="entry name" value="TF_Kbox"/>
</dbReference>
<organism evidence="4 5">
    <name type="scientific">Dioscorea zingiberensis</name>
    <dbReference type="NCBI Taxonomy" id="325984"/>
    <lineage>
        <taxon>Eukaryota</taxon>
        <taxon>Viridiplantae</taxon>
        <taxon>Streptophyta</taxon>
        <taxon>Embryophyta</taxon>
        <taxon>Tracheophyta</taxon>
        <taxon>Spermatophyta</taxon>
        <taxon>Magnoliopsida</taxon>
        <taxon>Liliopsida</taxon>
        <taxon>Dioscoreales</taxon>
        <taxon>Dioscoreaceae</taxon>
        <taxon>Dioscorea</taxon>
    </lineage>
</organism>
<name>A0A9D5CK43_9LILI</name>
<dbReference type="Proteomes" id="UP001085076">
    <property type="component" value="Miscellaneous, Linkage group lg04"/>
</dbReference>
<accession>A0A9D5CK43</accession>
<feature type="coiled-coil region" evidence="1">
    <location>
        <begin position="33"/>
        <end position="90"/>
    </location>
</feature>
<keyword evidence="1" id="KW-0175">Coiled coil</keyword>
<keyword evidence="5" id="KW-1185">Reference proteome</keyword>
<feature type="domain" description="K-box" evidence="3">
    <location>
        <begin position="33"/>
        <end position="123"/>
    </location>
</feature>